<dbReference type="PROSITE" id="PS00108">
    <property type="entry name" value="PROTEIN_KINASE_ST"/>
    <property type="match status" value="1"/>
</dbReference>
<dbReference type="Pfam" id="PF00069">
    <property type="entry name" value="Pkinase"/>
    <property type="match status" value="1"/>
</dbReference>
<dbReference type="Gene3D" id="1.10.510.10">
    <property type="entry name" value="Transferase(Phosphotransferase) domain 1"/>
    <property type="match status" value="1"/>
</dbReference>
<dbReference type="SMART" id="SM00671">
    <property type="entry name" value="SEL1"/>
    <property type="match status" value="27"/>
</dbReference>
<proteinExistence type="inferred from homology"/>
<accession>A0AA88GE26</accession>
<evidence type="ECO:0000256" key="1">
    <source>
        <dbReference type="ARBA" id="ARBA00038101"/>
    </source>
</evidence>
<dbReference type="RefSeq" id="XP_044542312.1">
    <property type="nucleotide sequence ID" value="XM_044688684.1"/>
</dbReference>
<dbReference type="Proteomes" id="UP000816034">
    <property type="component" value="Unassembled WGS sequence"/>
</dbReference>
<dbReference type="InterPro" id="IPR011009">
    <property type="entry name" value="Kinase-like_dom_sf"/>
</dbReference>
<sequence>MHKVLVRFERGIQTEKIVTQVSAEISYQILVKKLLENFEKLDVASETKFQIHFFNETLNDIELITSDDGIKSFVSQISKPNVKRENKCLIFKVIDHKSLQVEEFPAVTNTHAEKAGTDLRFAPTTFEVKSTSTTAPKHVITKQQEEPHQNDSRLAPNSFLVENKECVENDSRIANTSFHVPNSNVQAMNEPSMSNDDISETAQEEKKFEQVLNENYGSLQFIATGGFGQVYKGINKKNGRQVAVKVMKTSDWEDANKVIKEFQRMVQLEHENIVKTFKSYFAGGMKSIVIEMELMIGSLYELIISKKVVLNEKMVLKILKESCQALEWIQSRHNIVHRDIKPHNILIRRLDLQKEEIEIGLCDFGMARSIESVNNTTLGGTNLYFSPEVMDEWNGRSNHEEVFSFSSDVFALGVSIYQLMTFDMSTTWSTLSTQSTYENIQKTIHSNLKSNSFTDFIVELLIEMLKSKPTDRITTSQILNRIALYQQYQYDHKLDQHCSSTSQPSSTWHVGLVQNFLGDMYHRNDEESSKALEWYMKAADNGNAQAQFALAEMYEKGQGIEVDIHQAKSWYEKSAVGGHAQAQYKAGVFCEFDGTHKKAMDWFLKAAGQGIVDAQYRLGVLYWKSDDEKQAIRWLTEAASQSHIEAMEYIGDIYDSKQEYEKALEWYEKCSGTQHVQFKIATIFKYGLQNECKAFEWYLKSAENGHPNGQYSLGDCYRNGSGVSQDFHKAMEWYEKSANQGFYLAQKELGNIYENASQQFCSEADFELGILYERGQDGIGQDITKALDYFNKAAKSENSKSQLHLGQLYEHGHLVQQDISQALYWYEKAANNDNKHAQFLLGRMYEAGVHVNRDLEQALNWYDRASTNFNVVANLHKYLLQRNLQQYSTLTSTHEDFDFSDEMINKYMDISEMATSDVASEVVPHCSYSTYFNSLKWNEELAQKGNHFAQHNLGYLYWKGIGVEKHIQKALEYFETAANNGNGDAQLLIGLLLKNGEDEMNLLQSISRGVEFLEKSANQNNLIAQVELGKYHEQQQNMQKQWNAYDWYSKADDPRAFVLSFEHGLVLNKTENECFEEDDPLLDENDELLLTIDKDGTFTQNYDEQEEEYNPPTYGPLDENNDHTPSVFSTYVPPPMDPAQLELEKEIEKYERDAKRGDVHAQVALAKLYEQQDPIVHDRDTVFWYSKAAQTGHVESQLALARYFKSRYNLNEAVIWFKKAASNGSIEANYECGLLYQHHLSDSTKAIECLEKAAAQSHVESMKTLGSIYESTSFSNPTDGEKAIEWYLKCVESGGYDDLYFNMAFIYENSLRNPKTAFEWYLKSAESGDERSQFKVAVFYRFGLSVTTIDVSKAMEWYEKSAKNGYAAAQQELGTIYEIGDCGQMKDYSKSFYWYSQCDPKCNIGMVFFKLGEYYRTGKGVEVNYEKAFENYEKAINLFVTDALYPLGLLYERGLGVQQDCTKALECFEKVANEGFNALSLIHLGDVYLYGKIVEKDISKAIHYYERVATSFMAFQKQHYGNFMLGLIYETGIDVERNLSKALEYYEKAMLAQNLVARFHWYLLQRNAQNYVKTAQWDSHDFSVLNWLSTDFYDIWEENTEHTYATYSPALEWYEQLANTGDHIAQNNLAYIYWKGIGVEKNILKAFEYFEKAANNGNGDAQLQMALVFLHDDRQGSCAKGIEMLEKKASLGNMGAQFELGTYYETNQEYSQALTWYEQSASQGFKPAMLGLGNLYEKGLGVEQNAKEALLSCYILAPYTLHLVSVSFAFDT</sequence>
<dbReference type="InterPro" id="IPR050767">
    <property type="entry name" value="Sel1_AlgK"/>
</dbReference>
<dbReference type="SMART" id="SM00220">
    <property type="entry name" value="S_TKc"/>
    <property type="match status" value="1"/>
</dbReference>
<dbReference type="Pfam" id="PF08238">
    <property type="entry name" value="Sel1"/>
    <property type="match status" value="26"/>
</dbReference>
<dbReference type="GO" id="GO:0005524">
    <property type="term" value="F:ATP binding"/>
    <property type="evidence" value="ECO:0007669"/>
    <property type="project" value="InterPro"/>
</dbReference>
<dbReference type="InterPro" id="IPR011990">
    <property type="entry name" value="TPR-like_helical_dom_sf"/>
</dbReference>
<reference evidence="3 4" key="1">
    <citation type="journal article" date="2018" name="BMC Genomics">
        <title>The genome of Naegleria lovaniensis, the basis for a comparative approach to unravel pathogenicity factors of the human pathogenic amoeba N. fowleri.</title>
        <authorList>
            <person name="Liechti N."/>
            <person name="Schurch N."/>
            <person name="Bruggmann R."/>
            <person name="Wittwer M."/>
        </authorList>
    </citation>
    <scope>NUCLEOTIDE SEQUENCE [LARGE SCALE GENOMIC DNA]</scope>
    <source>
        <strain evidence="3 4">ATCC 30569</strain>
    </source>
</reference>
<dbReference type="InterPro" id="IPR000719">
    <property type="entry name" value="Prot_kinase_dom"/>
</dbReference>
<dbReference type="PANTHER" id="PTHR11102:SF160">
    <property type="entry name" value="ERAD-ASSOCIATED E3 UBIQUITIN-PROTEIN LIGASE COMPONENT HRD3"/>
    <property type="match status" value="1"/>
</dbReference>
<evidence type="ECO:0000313" key="3">
    <source>
        <dbReference type="EMBL" id="KAG2373138.1"/>
    </source>
</evidence>
<dbReference type="GeneID" id="68105324"/>
<keyword evidence="4" id="KW-1185">Reference proteome</keyword>
<dbReference type="SUPFAM" id="SSF56112">
    <property type="entry name" value="Protein kinase-like (PK-like)"/>
    <property type="match status" value="1"/>
</dbReference>
<feature type="domain" description="Protein kinase" evidence="2">
    <location>
        <begin position="216"/>
        <end position="484"/>
    </location>
</feature>
<dbReference type="PROSITE" id="PS50011">
    <property type="entry name" value="PROTEIN_KINASE_DOM"/>
    <property type="match status" value="1"/>
</dbReference>
<name>A0AA88GE26_NAELO</name>
<evidence type="ECO:0000259" key="2">
    <source>
        <dbReference type="PROSITE" id="PS50011"/>
    </source>
</evidence>
<dbReference type="GO" id="GO:0004672">
    <property type="term" value="F:protein kinase activity"/>
    <property type="evidence" value="ECO:0007669"/>
    <property type="project" value="InterPro"/>
</dbReference>
<gene>
    <name evidence="3" type="ORF">C9374_012870</name>
</gene>
<dbReference type="CDD" id="cd14014">
    <property type="entry name" value="STKc_PknB_like"/>
    <property type="match status" value="1"/>
</dbReference>
<dbReference type="InterPro" id="IPR008271">
    <property type="entry name" value="Ser/Thr_kinase_AS"/>
</dbReference>
<dbReference type="Gene3D" id="1.25.40.10">
    <property type="entry name" value="Tetratricopeptide repeat domain"/>
    <property type="match status" value="9"/>
</dbReference>
<dbReference type="PANTHER" id="PTHR11102">
    <property type="entry name" value="SEL-1-LIKE PROTEIN"/>
    <property type="match status" value="1"/>
</dbReference>
<comment type="similarity">
    <text evidence="1">Belongs to the sel-1 family.</text>
</comment>
<organism evidence="3 4">
    <name type="scientific">Naegleria lovaniensis</name>
    <name type="common">Amoeba</name>
    <dbReference type="NCBI Taxonomy" id="51637"/>
    <lineage>
        <taxon>Eukaryota</taxon>
        <taxon>Discoba</taxon>
        <taxon>Heterolobosea</taxon>
        <taxon>Tetramitia</taxon>
        <taxon>Eutetramitia</taxon>
        <taxon>Vahlkampfiidae</taxon>
        <taxon>Naegleria</taxon>
    </lineage>
</organism>
<protein>
    <recommendedName>
        <fullName evidence="2">Protein kinase domain-containing protein</fullName>
    </recommendedName>
</protein>
<dbReference type="EMBL" id="PYSW02000060">
    <property type="protein sequence ID" value="KAG2373138.1"/>
    <property type="molecule type" value="Genomic_DNA"/>
</dbReference>
<dbReference type="SUPFAM" id="SSF81901">
    <property type="entry name" value="HCP-like"/>
    <property type="match status" value="6"/>
</dbReference>
<evidence type="ECO:0000313" key="4">
    <source>
        <dbReference type="Proteomes" id="UP000816034"/>
    </source>
</evidence>
<comment type="caution">
    <text evidence="3">The sequence shown here is derived from an EMBL/GenBank/DDBJ whole genome shotgun (WGS) entry which is preliminary data.</text>
</comment>
<dbReference type="InterPro" id="IPR006597">
    <property type="entry name" value="Sel1-like"/>
</dbReference>